<organism evidence="1">
    <name type="scientific">Trichuris suis</name>
    <name type="common">pig whipworm</name>
    <dbReference type="NCBI Taxonomy" id="68888"/>
    <lineage>
        <taxon>Eukaryota</taxon>
        <taxon>Metazoa</taxon>
        <taxon>Ecdysozoa</taxon>
        <taxon>Nematoda</taxon>
        <taxon>Enoplea</taxon>
        <taxon>Dorylaimia</taxon>
        <taxon>Trichinellida</taxon>
        <taxon>Trichuridae</taxon>
        <taxon>Trichuris</taxon>
    </lineage>
</organism>
<sequence length="98" mass="11638">MVRYGMPMVNYDITNHRQKEWSFEDIWAPLSPSKRKGKKLSTLKCMCLFSVSQYKHHWYGFPNSVQIPVVVMIHIVIVHNKLCFFDFFFVMDFITNGS</sequence>
<evidence type="ECO:0000313" key="1">
    <source>
        <dbReference type="EMBL" id="KFD60029.1"/>
    </source>
</evidence>
<reference evidence="1" key="1">
    <citation type="journal article" date="2014" name="Nat. Genet.">
        <title>Genome and transcriptome of the porcine whipworm Trichuris suis.</title>
        <authorList>
            <person name="Jex A.R."/>
            <person name="Nejsum P."/>
            <person name="Schwarz E.M."/>
            <person name="Hu L."/>
            <person name="Young N.D."/>
            <person name="Hall R.S."/>
            <person name="Korhonen P.K."/>
            <person name="Liao S."/>
            <person name="Thamsborg S."/>
            <person name="Xia J."/>
            <person name="Xu P."/>
            <person name="Wang S."/>
            <person name="Scheerlinck J.P."/>
            <person name="Hofmann A."/>
            <person name="Sternberg P.W."/>
            <person name="Wang J."/>
            <person name="Gasser R.B."/>
        </authorList>
    </citation>
    <scope>NUCLEOTIDE SEQUENCE [LARGE SCALE GENOMIC DNA]</scope>
    <source>
        <strain evidence="1">DCEP-RM93F</strain>
    </source>
</reference>
<dbReference type="Proteomes" id="UP000030758">
    <property type="component" value="Unassembled WGS sequence"/>
</dbReference>
<dbReference type="EMBL" id="KL367701">
    <property type="protein sequence ID" value="KFD60029.1"/>
    <property type="molecule type" value="Genomic_DNA"/>
</dbReference>
<gene>
    <name evidence="1" type="ORF">M514_27795</name>
</gene>
<dbReference type="AlphaFoldDB" id="A0A085MS33"/>
<accession>A0A085MS33</accession>
<proteinExistence type="predicted"/>
<protein>
    <submittedName>
        <fullName evidence="1">Uncharacterized protein</fullName>
    </submittedName>
</protein>
<name>A0A085MS33_9BILA</name>